<keyword evidence="5 10" id="KW-0808">Transferase</keyword>
<evidence type="ECO:0000256" key="2">
    <source>
        <dbReference type="ARBA" id="ARBA00010752"/>
    </source>
</evidence>
<dbReference type="Gene3D" id="3.70.10.10">
    <property type="match status" value="1"/>
</dbReference>
<comment type="subcellular location">
    <subcellularLocation>
        <location evidence="1 10">Cytoplasm</location>
    </subcellularLocation>
</comment>
<dbReference type="NCBIfam" id="TIGR00663">
    <property type="entry name" value="dnan"/>
    <property type="match status" value="1"/>
</dbReference>
<dbReference type="CDD" id="cd00140">
    <property type="entry name" value="beta_clamp"/>
    <property type="match status" value="1"/>
</dbReference>
<comment type="caution">
    <text evidence="14">The sequence shown here is derived from an EMBL/GenBank/DDBJ whole genome shotgun (WGS) entry which is preliminary data.</text>
</comment>
<reference evidence="14" key="2">
    <citation type="journal article" date="2021" name="PeerJ">
        <title>Extensive microbial diversity within the chicken gut microbiome revealed by metagenomics and culture.</title>
        <authorList>
            <person name="Gilroy R."/>
            <person name="Ravi A."/>
            <person name="Getino M."/>
            <person name="Pursley I."/>
            <person name="Horton D.L."/>
            <person name="Alikhan N.F."/>
            <person name="Baker D."/>
            <person name="Gharbi K."/>
            <person name="Hall N."/>
            <person name="Watson M."/>
            <person name="Adriaenssens E.M."/>
            <person name="Foster-Nyarko E."/>
            <person name="Jarju S."/>
            <person name="Secka A."/>
            <person name="Antonio M."/>
            <person name="Oren A."/>
            <person name="Chaudhuri R.R."/>
            <person name="La Ragione R."/>
            <person name="Hildebrand F."/>
            <person name="Pallen M.J."/>
        </authorList>
    </citation>
    <scope>NUCLEOTIDE SEQUENCE</scope>
    <source>
        <strain evidence="14">ChiSxjej2B14-6234</strain>
    </source>
</reference>
<evidence type="ECO:0000256" key="5">
    <source>
        <dbReference type="ARBA" id="ARBA00022679"/>
    </source>
</evidence>
<dbReference type="GO" id="GO:0005737">
    <property type="term" value="C:cytoplasm"/>
    <property type="evidence" value="ECO:0007669"/>
    <property type="project" value="UniProtKB-SubCell"/>
</dbReference>
<dbReference type="PANTHER" id="PTHR30478">
    <property type="entry name" value="DNA POLYMERASE III SUBUNIT BETA"/>
    <property type="match status" value="1"/>
</dbReference>
<dbReference type="GO" id="GO:0006271">
    <property type="term" value="P:DNA strand elongation involved in DNA replication"/>
    <property type="evidence" value="ECO:0007669"/>
    <property type="project" value="TreeGrafter"/>
</dbReference>
<dbReference type="Pfam" id="PF00712">
    <property type="entry name" value="DNA_pol3_beta"/>
    <property type="match status" value="1"/>
</dbReference>
<dbReference type="GO" id="GO:0003677">
    <property type="term" value="F:DNA binding"/>
    <property type="evidence" value="ECO:0007669"/>
    <property type="project" value="UniProtKB-UniRule"/>
</dbReference>
<sequence>MRFNCQVTDLVNALSTVSRALAVRSTLQVLEGVLVESCPEGLRLTCTDLALGIETSIPAQVTQEGRVVLPGRLFGEIIRKLPGGSVEISVNDRYAATIRCQSSRTTLAGMNPVEYPELPQVEGGSRVTMQQKTLRDMVQKTCFAIATDETRPILTGCLMEIEGQEVRMVALDGFRLAMRRADLPEPAGAPVQAVVGGKMLSELAKVLSEEDASVELHIGRTHLVADMGATRVVTRLLEGEYIRYRQILPTEWQTRIQVRCADLGNAIDRASLIAREGKNNLVRFHIEGDTLTLTSNAELGDVQEQMSILTEGKDMEIAFNVRYVSDVLKVLGEESVCMRFNSNVSPCVICPPEGEDYLYLVLPVRVFAS</sequence>
<evidence type="ECO:0000256" key="3">
    <source>
        <dbReference type="ARBA" id="ARBA00021035"/>
    </source>
</evidence>
<keyword evidence="6 10" id="KW-0548">Nucleotidyltransferase</keyword>
<evidence type="ECO:0000259" key="13">
    <source>
        <dbReference type="Pfam" id="PF02768"/>
    </source>
</evidence>
<dbReference type="InterPro" id="IPR022635">
    <property type="entry name" value="DNA_polIII_beta_C"/>
</dbReference>
<comment type="function">
    <text evidence="10">Confers DNA tethering and processivity to DNA polymerases and other proteins. Acts as a clamp, forming a ring around DNA (a reaction catalyzed by the clamp-loading complex) which diffuses in an ATP-independent manner freely and bidirectionally along dsDNA. Initially characterized for its ability to contact the catalytic subunit of DNA polymerase III (Pol III), a complex, multichain enzyme responsible for most of the replicative synthesis in bacteria; Pol III exhibits 3'-5' exonuclease proofreading activity. The beta chain is required for initiation of replication as well as for processivity of DNA replication.</text>
</comment>
<dbReference type="EMBL" id="DVFJ01000002">
    <property type="protein sequence ID" value="HIQ70702.1"/>
    <property type="molecule type" value="Genomic_DNA"/>
</dbReference>
<dbReference type="Proteomes" id="UP000886887">
    <property type="component" value="Unassembled WGS sequence"/>
</dbReference>
<dbReference type="Pfam" id="PF02768">
    <property type="entry name" value="DNA_pol3_beta_3"/>
    <property type="match status" value="1"/>
</dbReference>
<evidence type="ECO:0000256" key="9">
    <source>
        <dbReference type="ARBA" id="ARBA00023125"/>
    </source>
</evidence>
<dbReference type="PIRSF" id="PIRSF000804">
    <property type="entry name" value="DNA_pol_III_b"/>
    <property type="match status" value="1"/>
</dbReference>
<evidence type="ECO:0000256" key="10">
    <source>
        <dbReference type="PIRNR" id="PIRNR000804"/>
    </source>
</evidence>
<protein>
    <recommendedName>
        <fullName evidence="3 10">Beta sliding clamp</fullName>
    </recommendedName>
</protein>
<dbReference type="InterPro" id="IPR022634">
    <property type="entry name" value="DNA_polIII_beta_N"/>
</dbReference>
<gene>
    <name evidence="14" type="primary">dnaN</name>
    <name evidence="14" type="ORF">IAB73_00575</name>
</gene>
<evidence type="ECO:0000256" key="6">
    <source>
        <dbReference type="ARBA" id="ARBA00022695"/>
    </source>
</evidence>
<evidence type="ECO:0000259" key="11">
    <source>
        <dbReference type="Pfam" id="PF00712"/>
    </source>
</evidence>
<evidence type="ECO:0000313" key="14">
    <source>
        <dbReference type="EMBL" id="HIQ70702.1"/>
    </source>
</evidence>
<keyword evidence="8 10" id="KW-0239">DNA-directed DNA polymerase</keyword>
<comment type="similarity">
    <text evidence="2 10">Belongs to the beta sliding clamp family.</text>
</comment>
<feature type="domain" description="DNA polymerase III beta sliding clamp central" evidence="12">
    <location>
        <begin position="129"/>
        <end position="241"/>
    </location>
</feature>
<feature type="domain" description="DNA polymerase III beta sliding clamp C-terminal" evidence="13">
    <location>
        <begin position="245"/>
        <end position="365"/>
    </location>
</feature>
<dbReference type="InterPro" id="IPR001001">
    <property type="entry name" value="DNA_polIII_beta"/>
</dbReference>
<dbReference type="SMART" id="SM00480">
    <property type="entry name" value="POL3Bc"/>
    <property type="match status" value="1"/>
</dbReference>
<dbReference type="InterPro" id="IPR046938">
    <property type="entry name" value="DNA_clamp_sf"/>
</dbReference>
<accession>A0A9D1CPS7</accession>
<dbReference type="SUPFAM" id="SSF55979">
    <property type="entry name" value="DNA clamp"/>
    <property type="match status" value="3"/>
</dbReference>
<keyword evidence="9" id="KW-0238">DNA-binding</keyword>
<feature type="domain" description="DNA polymerase III beta sliding clamp N-terminal" evidence="11">
    <location>
        <begin position="1"/>
        <end position="119"/>
    </location>
</feature>
<name>A0A9D1CPS7_9FIRM</name>
<comment type="subunit">
    <text evidence="10">Forms a ring-shaped head-to-tail homodimer around DNA.</text>
</comment>
<dbReference type="InterPro" id="IPR022637">
    <property type="entry name" value="DNA_polIII_beta_cen"/>
</dbReference>
<evidence type="ECO:0000259" key="12">
    <source>
        <dbReference type="Pfam" id="PF02767"/>
    </source>
</evidence>
<dbReference type="PANTHER" id="PTHR30478:SF0">
    <property type="entry name" value="BETA SLIDING CLAMP"/>
    <property type="match status" value="1"/>
</dbReference>
<evidence type="ECO:0000256" key="7">
    <source>
        <dbReference type="ARBA" id="ARBA00022705"/>
    </source>
</evidence>
<reference evidence="14" key="1">
    <citation type="submission" date="2020-10" db="EMBL/GenBank/DDBJ databases">
        <authorList>
            <person name="Gilroy R."/>
        </authorList>
    </citation>
    <scope>NUCLEOTIDE SEQUENCE</scope>
    <source>
        <strain evidence="14">ChiSxjej2B14-6234</strain>
    </source>
</reference>
<keyword evidence="7 10" id="KW-0235">DNA replication</keyword>
<dbReference type="GO" id="GO:0009360">
    <property type="term" value="C:DNA polymerase III complex"/>
    <property type="evidence" value="ECO:0007669"/>
    <property type="project" value="InterPro"/>
</dbReference>
<dbReference type="AlphaFoldDB" id="A0A9D1CPS7"/>
<organism evidence="14 15">
    <name type="scientific">Candidatus Onthenecus intestinigallinarum</name>
    <dbReference type="NCBI Taxonomy" id="2840875"/>
    <lineage>
        <taxon>Bacteria</taxon>
        <taxon>Bacillati</taxon>
        <taxon>Bacillota</taxon>
        <taxon>Clostridia</taxon>
        <taxon>Eubacteriales</taxon>
        <taxon>Candidatus Onthenecus</taxon>
    </lineage>
</organism>
<proteinExistence type="inferred from homology"/>
<dbReference type="Pfam" id="PF02767">
    <property type="entry name" value="DNA_pol3_beta_2"/>
    <property type="match status" value="1"/>
</dbReference>
<evidence type="ECO:0000256" key="1">
    <source>
        <dbReference type="ARBA" id="ARBA00004496"/>
    </source>
</evidence>
<dbReference type="GO" id="GO:0003887">
    <property type="term" value="F:DNA-directed DNA polymerase activity"/>
    <property type="evidence" value="ECO:0007669"/>
    <property type="project" value="UniProtKB-UniRule"/>
</dbReference>
<dbReference type="GO" id="GO:0008408">
    <property type="term" value="F:3'-5' exonuclease activity"/>
    <property type="evidence" value="ECO:0007669"/>
    <property type="project" value="InterPro"/>
</dbReference>
<dbReference type="Gene3D" id="3.10.150.10">
    <property type="entry name" value="DNA Polymerase III, subunit A, domain 2"/>
    <property type="match status" value="1"/>
</dbReference>
<keyword evidence="4 10" id="KW-0963">Cytoplasm</keyword>
<evidence type="ECO:0000256" key="8">
    <source>
        <dbReference type="ARBA" id="ARBA00022932"/>
    </source>
</evidence>
<evidence type="ECO:0000256" key="4">
    <source>
        <dbReference type="ARBA" id="ARBA00022490"/>
    </source>
</evidence>
<evidence type="ECO:0000313" key="15">
    <source>
        <dbReference type="Proteomes" id="UP000886887"/>
    </source>
</evidence>